<keyword evidence="3" id="KW-1185">Reference proteome</keyword>
<proteinExistence type="predicted"/>
<reference evidence="3" key="1">
    <citation type="submission" date="2023-07" db="EMBL/GenBank/DDBJ databases">
        <title>Thauera sp. CAU 1555 isolated from sand of Yaerae Beach.</title>
        <authorList>
            <person name="Kim W."/>
        </authorList>
    </citation>
    <scope>NUCLEOTIDE SEQUENCE [LARGE SCALE GENOMIC DNA]</scope>
    <source>
        <strain evidence="3">CAU 1555</strain>
    </source>
</reference>
<evidence type="ECO:0000313" key="3">
    <source>
        <dbReference type="Proteomes" id="UP000603602"/>
    </source>
</evidence>
<organism evidence="2 3">
    <name type="scientific">Thauera sedimentorum</name>
    <dbReference type="NCBI Taxonomy" id="2767595"/>
    <lineage>
        <taxon>Bacteria</taxon>
        <taxon>Pseudomonadati</taxon>
        <taxon>Pseudomonadota</taxon>
        <taxon>Betaproteobacteria</taxon>
        <taxon>Rhodocyclales</taxon>
        <taxon>Zoogloeaceae</taxon>
        <taxon>Thauera</taxon>
    </lineage>
</organism>
<dbReference type="RefSeq" id="WP_187717673.1">
    <property type="nucleotide sequence ID" value="NZ_JACTAH010000001.1"/>
</dbReference>
<dbReference type="EMBL" id="JACYTO010000001">
    <property type="protein sequence ID" value="MBD8502927.1"/>
    <property type="molecule type" value="Genomic_DNA"/>
</dbReference>
<protein>
    <recommendedName>
        <fullName evidence="4">Transmembrane protein</fullName>
    </recommendedName>
</protein>
<evidence type="ECO:0008006" key="4">
    <source>
        <dbReference type="Google" id="ProtNLM"/>
    </source>
</evidence>
<name>A0ABR9BBV4_9RHOO</name>
<gene>
    <name evidence="2" type="ORF">IFO67_08540</name>
</gene>
<accession>A0ABR9BBV4</accession>
<evidence type="ECO:0000313" key="2">
    <source>
        <dbReference type="EMBL" id="MBD8502927.1"/>
    </source>
</evidence>
<feature type="transmembrane region" description="Helical" evidence="1">
    <location>
        <begin position="29"/>
        <end position="47"/>
    </location>
</feature>
<keyword evidence="1" id="KW-1133">Transmembrane helix</keyword>
<keyword evidence="1" id="KW-0472">Membrane</keyword>
<evidence type="ECO:0000256" key="1">
    <source>
        <dbReference type="SAM" id="Phobius"/>
    </source>
</evidence>
<dbReference type="Proteomes" id="UP000603602">
    <property type="component" value="Unassembled WGS sequence"/>
</dbReference>
<sequence length="89" mass="9223">MQTVQAPGADEHPFPLDATQILMLGRMTMALTAAGCIIAAVIAYPLANHFSLAGQIAAHLALPVLAAGFKLGYVARHAAHRHLGNLNAG</sequence>
<comment type="caution">
    <text evidence="2">The sequence shown here is derived from an EMBL/GenBank/DDBJ whole genome shotgun (WGS) entry which is preliminary data.</text>
</comment>
<feature type="transmembrane region" description="Helical" evidence="1">
    <location>
        <begin position="53"/>
        <end position="73"/>
    </location>
</feature>
<keyword evidence="1" id="KW-0812">Transmembrane</keyword>